<gene>
    <name evidence="2" type="ORF">HAX54_017129</name>
</gene>
<evidence type="ECO:0000313" key="3">
    <source>
        <dbReference type="Proteomes" id="UP000823775"/>
    </source>
</evidence>
<accession>A0ABS8S081</accession>
<feature type="region of interest" description="Disordered" evidence="1">
    <location>
        <begin position="1"/>
        <end position="21"/>
    </location>
</feature>
<protein>
    <submittedName>
        <fullName evidence="2">Uncharacterized protein</fullName>
    </submittedName>
</protein>
<name>A0ABS8S081_DATST</name>
<dbReference type="Proteomes" id="UP000823775">
    <property type="component" value="Unassembled WGS sequence"/>
</dbReference>
<dbReference type="EMBL" id="JACEIK010000212">
    <property type="protein sequence ID" value="MCD7452500.1"/>
    <property type="molecule type" value="Genomic_DNA"/>
</dbReference>
<organism evidence="2 3">
    <name type="scientific">Datura stramonium</name>
    <name type="common">Jimsonweed</name>
    <name type="synonym">Common thornapple</name>
    <dbReference type="NCBI Taxonomy" id="4076"/>
    <lineage>
        <taxon>Eukaryota</taxon>
        <taxon>Viridiplantae</taxon>
        <taxon>Streptophyta</taxon>
        <taxon>Embryophyta</taxon>
        <taxon>Tracheophyta</taxon>
        <taxon>Spermatophyta</taxon>
        <taxon>Magnoliopsida</taxon>
        <taxon>eudicotyledons</taxon>
        <taxon>Gunneridae</taxon>
        <taxon>Pentapetalae</taxon>
        <taxon>asterids</taxon>
        <taxon>lamiids</taxon>
        <taxon>Solanales</taxon>
        <taxon>Solanaceae</taxon>
        <taxon>Solanoideae</taxon>
        <taxon>Datureae</taxon>
        <taxon>Datura</taxon>
    </lineage>
</organism>
<comment type="caution">
    <text evidence="2">The sequence shown here is derived from an EMBL/GenBank/DDBJ whole genome shotgun (WGS) entry which is preliminary data.</text>
</comment>
<evidence type="ECO:0000256" key="1">
    <source>
        <dbReference type="SAM" id="MobiDB-lite"/>
    </source>
</evidence>
<sequence>MQKHVDPVHEPPVNRQQRHSELGIISSVKVKAAEHRFNSANRQCSAGRGYCLDPVLHRQFADRYRRLADLLPLDNWYAQSSVAHRRISDNSRTPPVTRRCVADAAGLTRCAGYRDALCRIAHGIAHEILSCRPAGRTGMAVCRASGCTGVVSGAKYFNFHFVQPNFFIFVPKASNTPKSITFSPESI</sequence>
<keyword evidence="3" id="KW-1185">Reference proteome</keyword>
<proteinExistence type="predicted"/>
<evidence type="ECO:0000313" key="2">
    <source>
        <dbReference type="EMBL" id="MCD7452500.1"/>
    </source>
</evidence>
<reference evidence="2 3" key="1">
    <citation type="journal article" date="2021" name="BMC Genomics">
        <title>Datura genome reveals duplications of psychoactive alkaloid biosynthetic genes and high mutation rate following tissue culture.</title>
        <authorList>
            <person name="Rajewski A."/>
            <person name="Carter-House D."/>
            <person name="Stajich J."/>
            <person name="Litt A."/>
        </authorList>
    </citation>
    <scope>NUCLEOTIDE SEQUENCE [LARGE SCALE GENOMIC DNA]</scope>
    <source>
        <strain evidence="2">AR-01</strain>
    </source>
</reference>